<dbReference type="Proteomes" id="UP000184423">
    <property type="component" value="Unassembled WGS sequence"/>
</dbReference>
<keyword evidence="2" id="KW-1185">Reference proteome</keyword>
<proteinExistence type="predicted"/>
<reference evidence="2" key="1">
    <citation type="submission" date="2016-11" db="EMBL/GenBank/DDBJ databases">
        <authorList>
            <person name="Varghese N."/>
            <person name="Submissions S."/>
        </authorList>
    </citation>
    <scope>NUCLEOTIDE SEQUENCE [LARGE SCALE GENOMIC DNA]</scope>
    <source>
        <strain evidence="2">DSM 10124</strain>
    </source>
</reference>
<evidence type="ECO:0000313" key="1">
    <source>
        <dbReference type="EMBL" id="SHE72127.1"/>
    </source>
</evidence>
<protein>
    <submittedName>
        <fullName evidence="1">Uncharacterized protein</fullName>
    </submittedName>
</protein>
<sequence>MRRYEEPYYGKRYLYDIEKKTLHDLVNEKTECNIDSIDKEAIDMYSSLNEASLLLDHPFYYPCPHCMKKDE</sequence>
<organism evidence="1 2">
    <name type="scientific">Caloramator proteoclasticus DSM 10124</name>
    <dbReference type="NCBI Taxonomy" id="1121262"/>
    <lineage>
        <taxon>Bacteria</taxon>
        <taxon>Bacillati</taxon>
        <taxon>Bacillota</taxon>
        <taxon>Clostridia</taxon>
        <taxon>Eubacteriales</taxon>
        <taxon>Clostridiaceae</taxon>
        <taxon>Caloramator</taxon>
    </lineage>
</organism>
<dbReference type="RefSeq" id="WP_073248125.1">
    <property type="nucleotide sequence ID" value="NZ_FQVG01000013.1"/>
</dbReference>
<name>A0A1M4VTD7_9CLOT</name>
<dbReference type="EMBL" id="FQVG01000013">
    <property type="protein sequence ID" value="SHE72127.1"/>
    <property type="molecule type" value="Genomic_DNA"/>
</dbReference>
<dbReference type="AlphaFoldDB" id="A0A1M4VTD7"/>
<gene>
    <name evidence="1" type="ORF">SAMN02746091_00978</name>
</gene>
<evidence type="ECO:0000313" key="2">
    <source>
        <dbReference type="Proteomes" id="UP000184423"/>
    </source>
</evidence>
<accession>A0A1M4VTD7</accession>